<keyword evidence="3" id="KW-1185">Reference proteome</keyword>
<dbReference type="GeneID" id="109415197"/>
<dbReference type="RefSeq" id="XP_029711635.1">
    <property type="nucleotide sequence ID" value="XM_029855775.2"/>
</dbReference>
<dbReference type="Proteomes" id="UP000069940">
    <property type="component" value="Unassembled WGS sequence"/>
</dbReference>
<dbReference type="Pfam" id="PF03670">
    <property type="entry name" value="UPF0184"/>
    <property type="match status" value="1"/>
</dbReference>
<dbReference type="EnsemblMetazoa" id="AALFPA23_000094.R39118">
    <property type="protein sequence ID" value="AALFPA23_000094.P39118"/>
    <property type="gene ID" value="AALFPA23_000094"/>
</dbReference>
<proteinExistence type="predicted"/>
<dbReference type="PANTHER" id="PTHR34344:SF1">
    <property type="entry name" value="BUBLIN COILED-COIL PROTEIN"/>
    <property type="match status" value="1"/>
</dbReference>
<reference evidence="2" key="2">
    <citation type="submission" date="2025-05" db="UniProtKB">
        <authorList>
            <consortium name="EnsemblMetazoa"/>
        </authorList>
    </citation>
    <scope>IDENTIFICATION</scope>
    <source>
        <strain evidence="2">Foshan</strain>
    </source>
</reference>
<feature type="region of interest" description="Disordered" evidence="1">
    <location>
        <begin position="1"/>
        <end position="39"/>
    </location>
</feature>
<name>A0ABM1XIW5_AEDAL</name>
<evidence type="ECO:0000313" key="3">
    <source>
        <dbReference type="Proteomes" id="UP000069940"/>
    </source>
</evidence>
<evidence type="ECO:0008006" key="4">
    <source>
        <dbReference type="Google" id="ProtNLM"/>
    </source>
</evidence>
<sequence length="117" mass="12603">MTPNPKENKLKPGPSEESGGSGDDQQATGSGEEYDDEEIDVSLDDFDSVNSYLDSLNSALDAIEQRNDDLKEQLLSLLQSNREIRQSMQAENAKRTEGGGSGSGPEPEAASEDAMEH</sequence>
<protein>
    <recommendedName>
        <fullName evidence="4">Bublin coiled-coil protein</fullName>
    </recommendedName>
</protein>
<dbReference type="InterPro" id="IPR005374">
    <property type="entry name" value="BBLN_eukaryota"/>
</dbReference>
<dbReference type="PANTHER" id="PTHR34344">
    <property type="entry name" value="UPF0184 PROTEIN C9ORF16"/>
    <property type="match status" value="1"/>
</dbReference>
<evidence type="ECO:0000256" key="1">
    <source>
        <dbReference type="SAM" id="MobiDB-lite"/>
    </source>
</evidence>
<evidence type="ECO:0000313" key="2">
    <source>
        <dbReference type="EnsemblMetazoa" id="AALFPA23_000094.P39118"/>
    </source>
</evidence>
<feature type="region of interest" description="Disordered" evidence="1">
    <location>
        <begin position="82"/>
        <end position="117"/>
    </location>
</feature>
<accession>A0ABM1XIW5</accession>
<feature type="compositionally biased region" description="Basic and acidic residues" evidence="1">
    <location>
        <begin position="1"/>
        <end position="10"/>
    </location>
</feature>
<organism evidence="2 3">
    <name type="scientific">Aedes albopictus</name>
    <name type="common">Asian tiger mosquito</name>
    <name type="synonym">Stegomyia albopicta</name>
    <dbReference type="NCBI Taxonomy" id="7160"/>
    <lineage>
        <taxon>Eukaryota</taxon>
        <taxon>Metazoa</taxon>
        <taxon>Ecdysozoa</taxon>
        <taxon>Arthropoda</taxon>
        <taxon>Hexapoda</taxon>
        <taxon>Insecta</taxon>
        <taxon>Pterygota</taxon>
        <taxon>Neoptera</taxon>
        <taxon>Endopterygota</taxon>
        <taxon>Diptera</taxon>
        <taxon>Nematocera</taxon>
        <taxon>Culicoidea</taxon>
        <taxon>Culicidae</taxon>
        <taxon>Culicinae</taxon>
        <taxon>Aedini</taxon>
        <taxon>Aedes</taxon>
        <taxon>Stegomyia</taxon>
    </lineage>
</organism>
<reference evidence="3" key="1">
    <citation type="journal article" date="2015" name="Proc. Natl. Acad. Sci. U.S.A.">
        <title>Genome sequence of the Asian Tiger mosquito, Aedes albopictus, reveals insights into its biology, genetics, and evolution.</title>
        <authorList>
            <person name="Chen X.G."/>
            <person name="Jiang X."/>
            <person name="Gu J."/>
            <person name="Xu M."/>
            <person name="Wu Y."/>
            <person name="Deng Y."/>
            <person name="Zhang C."/>
            <person name="Bonizzoni M."/>
            <person name="Dermauw W."/>
            <person name="Vontas J."/>
            <person name="Armbruster P."/>
            <person name="Huang X."/>
            <person name="Yang Y."/>
            <person name="Zhang H."/>
            <person name="He W."/>
            <person name="Peng H."/>
            <person name="Liu Y."/>
            <person name="Wu K."/>
            <person name="Chen J."/>
            <person name="Lirakis M."/>
            <person name="Topalis P."/>
            <person name="Van Leeuwen T."/>
            <person name="Hall A.B."/>
            <person name="Jiang X."/>
            <person name="Thorpe C."/>
            <person name="Mueller R.L."/>
            <person name="Sun C."/>
            <person name="Waterhouse R.M."/>
            <person name="Yan G."/>
            <person name="Tu Z.J."/>
            <person name="Fang X."/>
            <person name="James A.A."/>
        </authorList>
    </citation>
    <scope>NUCLEOTIDE SEQUENCE [LARGE SCALE GENOMIC DNA]</scope>
    <source>
        <strain evidence="3">Foshan</strain>
    </source>
</reference>